<accession>A0AAW1CGP1</accession>
<keyword evidence="4" id="KW-0407">Ion channel</keyword>
<keyword evidence="7" id="KW-1185">Reference proteome</keyword>
<keyword evidence="2" id="KW-0851">Voltage-gated channel</keyword>
<dbReference type="PANTHER" id="PTHR45628">
    <property type="entry name" value="VOLTAGE-DEPENDENT CALCIUM CHANNEL TYPE A SUBUNIT ALPHA-1"/>
    <property type="match status" value="1"/>
</dbReference>
<dbReference type="PANTHER" id="PTHR45628:SF1">
    <property type="entry name" value="VOLTAGE-DEPENDENT CALCIUM CHANNEL TYPE D SUBUNIT ALPHA-1"/>
    <property type="match status" value="1"/>
</dbReference>
<evidence type="ECO:0000313" key="7">
    <source>
        <dbReference type="Proteomes" id="UP001461498"/>
    </source>
</evidence>
<dbReference type="EMBL" id="JAPXFL010000014">
    <property type="protein sequence ID" value="KAK9497561.1"/>
    <property type="molecule type" value="Genomic_DNA"/>
</dbReference>
<dbReference type="InterPro" id="IPR050599">
    <property type="entry name" value="VDCC_alpha-1_subunit"/>
</dbReference>
<evidence type="ECO:0000256" key="2">
    <source>
        <dbReference type="ARBA" id="ARBA00022882"/>
    </source>
</evidence>
<keyword evidence="1" id="KW-0813">Transport</keyword>
<dbReference type="GO" id="GO:0005891">
    <property type="term" value="C:voltage-gated calcium channel complex"/>
    <property type="evidence" value="ECO:0007669"/>
    <property type="project" value="TreeGrafter"/>
</dbReference>
<sequence>MLDEEELEEGTSARPRRMSDFNMATKQQPIPQASSFFIFSSTNRIRVFCHWLCNHSHFGNVILVCIMVSSALLAAEDPLKAESPRNRV</sequence>
<evidence type="ECO:0000256" key="1">
    <source>
        <dbReference type="ARBA" id="ARBA00022448"/>
    </source>
</evidence>
<dbReference type="AlphaFoldDB" id="A0AAW1CGP1"/>
<dbReference type="GO" id="GO:0008331">
    <property type="term" value="F:high voltage-gated calcium channel activity"/>
    <property type="evidence" value="ECO:0007669"/>
    <property type="project" value="TreeGrafter"/>
</dbReference>
<evidence type="ECO:0000313" key="6">
    <source>
        <dbReference type="EMBL" id="KAK9497561.1"/>
    </source>
</evidence>
<organism evidence="6 7">
    <name type="scientific">Rhynocoris fuscipes</name>
    <dbReference type="NCBI Taxonomy" id="488301"/>
    <lineage>
        <taxon>Eukaryota</taxon>
        <taxon>Metazoa</taxon>
        <taxon>Ecdysozoa</taxon>
        <taxon>Arthropoda</taxon>
        <taxon>Hexapoda</taxon>
        <taxon>Insecta</taxon>
        <taxon>Pterygota</taxon>
        <taxon>Neoptera</taxon>
        <taxon>Paraneoptera</taxon>
        <taxon>Hemiptera</taxon>
        <taxon>Heteroptera</taxon>
        <taxon>Panheteroptera</taxon>
        <taxon>Cimicomorpha</taxon>
        <taxon>Reduviidae</taxon>
        <taxon>Harpactorinae</taxon>
        <taxon>Harpactorini</taxon>
        <taxon>Rhynocoris</taxon>
    </lineage>
</organism>
<protein>
    <submittedName>
        <fullName evidence="6">Uncharacterized protein</fullName>
    </submittedName>
</protein>
<dbReference type="Proteomes" id="UP001461498">
    <property type="component" value="Unassembled WGS sequence"/>
</dbReference>
<evidence type="ECO:0000256" key="4">
    <source>
        <dbReference type="ARBA" id="ARBA00023303"/>
    </source>
</evidence>
<dbReference type="GO" id="GO:0098703">
    <property type="term" value="P:calcium ion import across plasma membrane"/>
    <property type="evidence" value="ECO:0007669"/>
    <property type="project" value="TreeGrafter"/>
</dbReference>
<gene>
    <name evidence="6" type="ORF">O3M35_004261</name>
</gene>
<evidence type="ECO:0000256" key="3">
    <source>
        <dbReference type="ARBA" id="ARBA00023065"/>
    </source>
</evidence>
<keyword evidence="3" id="KW-0406">Ion transport</keyword>
<name>A0AAW1CGP1_9HEMI</name>
<comment type="caution">
    <text evidence="6">The sequence shown here is derived from an EMBL/GenBank/DDBJ whole genome shotgun (WGS) entry which is preliminary data.</text>
</comment>
<feature type="region of interest" description="Disordered" evidence="5">
    <location>
        <begin position="1"/>
        <end position="24"/>
    </location>
</feature>
<proteinExistence type="predicted"/>
<reference evidence="6 7" key="1">
    <citation type="submission" date="2022-12" db="EMBL/GenBank/DDBJ databases">
        <title>Chromosome-level genome assembly of true bugs.</title>
        <authorList>
            <person name="Ma L."/>
            <person name="Li H."/>
        </authorList>
    </citation>
    <scope>NUCLEOTIDE SEQUENCE [LARGE SCALE GENOMIC DNA]</scope>
    <source>
        <strain evidence="6">Lab_2022b</strain>
    </source>
</reference>
<evidence type="ECO:0000256" key="5">
    <source>
        <dbReference type="SAM" id="MobiDB-lite"/>
    </source>
</evidence>